<feature type="compositionally biased region" description="Basic residues" evidence="1">
    <location>
        <begin position="101"/>
        <end position="113"/>
    </location>
</feature>
<evidence type="ECO:0000313" key="2">
    <source>
        <dbReference type="EMBL" id="KFB36257.1"/>
    </source>
</evidence>
<accession>A0A084VE63</accession>
<dbReference type="AlphaFoldDB" id="A0A084VE63"/>
<evidence type="ECO:0000313" key="3">
    <source>
        <dbReference type="EnsemblMetazoa" id="ASIC003373-PA"/>
    </source>
</evidence>
<reference evidence="2 4" key="1">
    <citation type="journal article" date="2014" name="BMC Genomics">
        <title>Genome sequence of Anopheles sinensis provides insight into genetics basis of mosquito competence for malaria parasites.</title>
        <authorList>
            <person name="Zhou D."/>
            <person name="Zhang D."/>
            <person name="Ding G."/>
            <person name="Shi L."/>
            <person name="Hou Q."/>
            <person name="Ye Y."/>
            <person name="Xu Y."/>
            <person name="Zhou H."/>
            <person name="Xiong C."/>
            <person name="Li S."/>
            <person name="Yu J."/>
            <person name="Hong S."/>
            <person name="Yu X."/>
            <person name="Zou P."/>
            <person name="Chen C."/>
            <person name="Chang X."/>
            <person name="Wang W."/>
            <person name="Lv Y."/>
            <person name="Sun Y."/>
            <person name="Ma L."/>
            <person name="Shen B."/>
            <person name="Zhu C."/>
        </authorList>
    </citation>
    <scope>NUCLEOTIDE SEQUENCE [LARGE SCALE GENOMIC DNA]</scope>
</reference>
<keyword evidence="4" id="KW-1185">Reference proteome</keyword>
<name>A0A084VE63_ANOSI</name>
<feature type="compositionally biased region" description="Polar residues" evidence="1">
    <location>
        <begin position="27"/>
        <end position="42"/>
    </location>
</feature>
<dbReference type="EnsemblMetazoa" id="ASIC003373-RA">
    <property type="protein sequence ID" value="ASIC003373-PA"/>
    <property type="gene ID" value="ASIC003373"/>
</dbReference>
<proteinExistence type="predicted"/>
<organism evidence="2">
    <name type="scientific">Anopheles sinensis</name>
    <name type="common">Mosquito</name>
    <dbReference type="NCBI Taxonomy" id="74873"/>
    <lineage>
        <taxon>Eukaryota</taxon>
        <taxon>Metazoa</taxon>
        <taxon>Ecdysozoa</taxon>
        <taxon>Arthropoda</taxon>
        <taxon>Hexapoda</taxon>
        <taxon>Insecta</taxon>
        <taxon>Pterygota</taxon>
        <taxon>Neoptera</taxon>
        <taxon>Endopterygota</taxon>
        <taxon>Diptera</taxon>
        <taxon>Nematocera</taxon>
        <taxon>Culicoidea</taxon>
        <taxon>Culicidae</taxon>
        <taxon>Anophelinae</taxon>
        <taxon>Anopheles</taxon>
    </lineage>
</organism>
<reference evidence="3" key="2">
    <citation type="submission" date="2020-05" db="UniProtKB">
        <authorList>
            <consortium name="EnsemblMetazoa"/>
        </authorList>
    </citation>
    <scope>IDENTIFICATION</scope>
</reference>
<gene>
    <name evidence="2" type="ORF">ZHAS_00003373</name>
</gene>
<dbReference type="EMBL" id="ATLV01012249">
    <property type="status" value="NOT_ANNOTATED_CDS"/>
    <property type="molecule type" value="Genomic_DNA"/>
</dbReference>
<evidence type="ECO:0000256" key="1">
    <source>
        <dbReference type="SAM" id="MobiDB-lite"/>
    </source>
</evidence>
<dbReference type="Proteomes" id="UP000030765">
    <property type="component" value="Unassembled WGS sequence"/>
</dbReference>
<evidence type="ECO:0000313" key="4">
    <source>
        <dbReference type="Proteomes" id="UP000030765"/>
    </source>
</evidence>
<feature type="compositionally biased region" description="Polar residues" evidence="1">
    <location>
        <begin position="62"/>
        <end position="86"/>
    </location>
</feature>
<dbReference type="EMBL" id="KE524775">
    <property type="protein sequence ID" value="KFB36257.1"/>
    <property type="molecule type" value="Genomic_DNA"/>
</dbReference>
<protein>
    <submittedName>
        <fullName evidence="2 3">Uncharacterized protein</fullName>
    </submittedName>
</protein>
<sequence>MDDRRDRRVGKISRCRHGVKPVVDLPTDTSNPGQTRMRSGSPKTFHLAKGERAPAVSRKPISGSQCSRREATGQNGSIFDRSSAQRIESEPGPASGVANLPKRHRGTSRLAKR</sequence>
<dbReference type="VEuPathDB" id="VectorBase:ASIC003373"/>
<feature type="region of interest" description="Disordered" evidence="1">
    <location>
        <begin position="21"/>
        <end position="113"/>
    </location>
</feature>